<dbReference type="SUPFAM" id="SSF140453">
    <property type="entry name" value="EsxAB dimer-like"/>
    <property type="match status" value="1"/>
</dbReference>
<dbReference type="Gene3D" id="1.20.1260.20">
    <property type="entry name" value="PPE superfamily"/>
    <property type="match status" value="1"/>
</dbReference>
<comment type="caution">
    <text evidence="2">The sequence shown here is derived from an EMBL/GenBank/DDBJ whole genome shotgun (WGS) entry which is preliminary data.</text>
</comment>
<feature type="region of interest" description="Disordered" evidence="1">
    <location>
        <begin position="1"/>
        <end position="20"/>
    </location>
</feature>
<evidence type="ECO:0000313" key="3">
    <source>
        <dbReference type="Proteomes" id="UP001430172"/>
    </source>
</evidence>
<name>A0ABS2CGP2_9MICO</name>
<proteinExistence type="predicted"/>
<evidence type="ECO:0008006" key="4">
    <source>
        <dbReference type="Google" id="ProtNLM"/>
    </source>
</evidence>
<sequence>MRPDEGPVNPPLPADAGPNERRLYDIYGFSSGLVRMTADDWKNTADTVTGLASEVRDVIRKLQNADQPWSGPAAESAFGTLRTLAKQLDQRAGEITDVKKGLELAAEAADTARTAYSGQVRSISTSVDRSSYEHPIPHIPDGTRFDQASYDAAVAGKREQREQAAGQVLSAFDGNIATAAKQMPVAAQQDAVTIDPSGGGGGGGGGNYPTGGTPSGGGYVAPTGGGTWGTTPTEPPTTGPTDYVICTGYIPPEVDPPVIVDPVDPDPGVDLDGETTGTVTPGTPGSVDWAGTGPGGSSGGAGGIGGGTGAGAVGGGVLAGGAAMLGKGLLGKMGAGALGGAGKGALFAGGSSGATGRGAGAAGRAGAAGGAGRSGLVAGGQGGAAGRGSGGRGSGGVRGARGTGRYGVPKLGENGRGARGGVAAGSGAGGRGKKDKDGRPEDVDFLTHEDEETWFEGEDDATPPVWR</sequence>
<feature type="compositionally biased region" description="Basic and acidic residues" evidence="1">
    <location>
        <begin position="432"/>
        <end position="448"/>
    </location>
</feature>
<dbReference type="Proteomes" id="UP001430172">
    <property type="component" value="Unassembled WGS sequence"/>
</dbReference>
<accession>A0ABS2CGP2</accession>
<dbReference type="InterPro" id="IPR038332">
    <property type="entry name" value="PPE_sf"/>
</dbReference>
<protein>
    <recommendedName>
        <fullName evidence="4">PPE family protein</fullName>
    </recommendedName>
</protein>
<feature type="region of interest" description="Disordered" evidence="1">
    <location>
        <begin position="353"/>
        <end position="372"/>
    </location>
</feature>
<organism evidence="2 3">
    <name type="scientific">Phycicoccus sonneratiae</name>
    <dbReference type="NCBI Taxonomy" id="2807628"/>
    <lineage>
        <taxon>Bacteria</taxon>
        <taxon>Bacillati</taxon>
        <taxon>Actinomycetota</taxon>
        <taxon>Actinomycetes</taxon>
        <taxon>Micrococcales</taxon>
        <taxon>Intrasporangiaceae</taxon>
        <taxon>Phycicoccus</taxon>
    </lineage>
</organism>
<feature type="compositionally biased region" description="Gly residues" evidence="1">
    <location>
        <begin position="380"/>
        <end position="405"/>
    </location>
</feature>
<keyword evidence="3" id="KW-1185">Reference proteome</keyword>
<dbReference type="EMBL" id="JAFDVD010000003">
    <property type="protein sequence ID" value="MBM6399048.1"/>
    <property type="molecule type" value="Genomic_DNA"/>
</dbReference>
<evidence type="ECO:0000256" key="1">
    <source>
        <dbReference type="SAM" id="MobiDB-lite"/>
    </source>
</evidence>
<dbReference type="RefSeq" id="WP_204129535.1">
    <property type="nucleotide sequence ID" value="NZ_JAFDVD010000003.1"/>
</dbReference>
<dbReference type="InterPro" id="IPR036689">
    <property type="entry name" value="ESAT-6-like_sf"/>
</dbReference>
<feature type="region of interest" description="Disordered" evidence="1">
    <location>
        <begin position="380"/>
        <end position="467"/>
    </location>
</feature>
<reference evidence="2" key="1">
    <citation type="submission" date="2021-02" db="EMBL/GenBank/DDBJ databases">
        <title>Phycicoccus sp. MQZ13P-5T, whole genome shotgun sequence.</title>
        <authorList>
            <person name="Tuo L."/>
        </authorList>
    </citation>
    <scope>NUCLEOTIDE SEQUENCE</scope>
    <source>
        <strain evidence="2">MQZ13P-5</strain>
    </source>
</reference>
<feature type="compositionally biased region" description="Gly residues" evidence="1">
    <location>
        <begin position="414"/>
        <end position="430"/>
    </location>
</feature>
<feature type="compositionally biased region" description="Acidic residues" evidence="1">
    <location>
        <begin position="449"/>
        <end position="461"/>
    </location>
</feature>
<evidence type="ECO:0000313" key="2">
    <source>
        <dbReference type="EMBL" id="MBM6399048.1"/>
    </source>
</evidence>
<gene>
    <name evidence="2" type="ORF">JQN70_01445</name>
</gene>